<dbReference type="EMBL" id="CAJNOG010000273">
    <property type="protein sequence ID" value="CAF1135729.1"/>
    <property type="molecule type" value="Genomic_DNA"/>
</dbReference>
<accession>A0A814RNJ9</accession>
<reference evidence="2" key="1">
    <citation type="submission" date="2021-02" db="EMBL/GenBank/DDBJ databases">
        <authorList>
            <person name="Nowell W R."/>
        </authorList>
    </citation>
    <scope>NUCLEOTIDE SEQUENCE</scope>
</reference>
<feature type="compositionally biased region" description="Acidic residues" evidence="1">
    <location>
        <begin position="1289"/>
        <end position="1298"/>
    </location>
</feature>
<organism evidence="2 3">
    <name type="scientific">Adineta steineri</name>
    <dbReference type="NCBI Taxonomy" id="433720"/>
    <lineage>
        <taxon>Eukaryota</taxon>
        <taxon>Metazoa</taxon>
        <taxon>Spiralia</taxon>
        <taxon>Gnathifera</taxon>
        <taxon>Rotifera</taxon>
        <taxon>Eurotatoria</taxon>
        <taxon>Bdelloidea</taxon>
        <taxon>Adinetida</taxon>
        <taxon>Adinetidae</taxon>
        <taxon>Adineta</taxon>
    </lineage>
</organism>
<evidence type="ECO:0000256" key="1">
    <source>
        <dbReference type="SAM" id="MobiDB-lite"/>
    </source>
</evidence>
<evidence type="ECO:0000313" key="2">
    <source>
        <dbReference type="EMBL" id="CAF1135729.1"/>
    </source>
</evidence>
<sequence length="1309" mass="153341">MSSITKYELLKQDGTFQDRLKYVLSLENKSEIEKYLKESLLSSYDDLQMFVFLSTSTKNQKNLLEIIQIDSLPIKQRTIAAQNWIQLEKDEKQIFNFIIQNLNEKNMPRYFKYRILQDLHRHKYLKKSSTFFYSLASHLTQTNHHSQYNIDAHLLPFCTKEQIFDLLSRWSLKHLEQIDCSSALIRYQPRVIIDLIRNDLKEKKSNHEKFRSYFRDHEKLFESIAEKQPKELIRLTIEYLNQLEKHERFLPTIIQSKQEYFFKKAPTEMIELMAIVASNQPGVIKYQSTWSNDGYELGSFSLPRSFSIKNNVELFSTLYDKCKWSSNHTIRLVQYMLEEGNSNISIGGIKKQRKWLFDTVINERIGKELFLKKLLKEGDRSTLQLLELYPELTTPLSVHLISQLEKKGIVEAGDRLSLIRYQIMTDEIFNEFLSLFKQTGSDVNQRQVNYPLFFQCAVSTNGESVKKVLQWIEKRFTNEQLIVIELFLEQLKSVKNKFPLEMLPNNFESIENIINIALNHLQQSENTLRRIINYQIFLLQLVEHSSNKEQKEKIQTFATKILKECSSKNDVYRIFTASISKTYPETRHILANILISDIFPKLISKSMLTEFVSILNSSIEEAWRLPEIDSFIDKFFTEFLPSSTKLQSSFSIDSHSTLISFYLKNRSTRFQRVNYLINKLDKLFFINTDVQQIAIRSQQHRQLIDQLIQDEKCFTFDKLSNEQSKFSTILASPKKNMKEPGLNTDTLSSLSHLLTGNQQEHITNIILNDYLQDKEVYSLQKLVSFRILRRLTHTYNITLEWIYTKQDSPSPIDSSTEKKSSRNRGAATEPLDDIIICLPSTFDLTPQSLTKHLEFLTTKLNASNAKYISDAMLTISRKIPDEIFLEKYLDFIQNEQFQKLGTSANKALLRLLVEYVSNTNLIKLIIKQIWNKHPHQDVRASLILTLLHFIGKTSSEEDENIIWEILEEAAEDDYLPVVQILFADQPGRSSRGGKSSPSWPLTKLKHSSENVFKTFINRVQLKVLDHPTSLKARSWAWSNIDHEHCDMKKLYEKAQELCIQFDKDGNSLWSNAFEKILSVYKQPKTLSSNMVYDIIKKMMTRREEIDSKENAIDNQHDLPVYHRIQSLLAILNSKINDFDNEKKLSFRSLAPVILQFDKTLSPQLAKLLIKITQNKEELEGVLQMFQENLPKNYFERILTDISSEINNSHSSFFIQQLSGDEKLEVAQWFIKEKNRTLFVFDFLKNHVFNDNGVDREKCQNLLREIRKSDDLYLRQQAMEYTVPWKEDGDIADDNDDMSVSDHPSDENMS</sequence>
<protein>
    <submittedName>
        <fullName evidence="2">Uncharacterized protein</fullName>
    </submittedName>
</protein>
<feature type="region of interest" description="Disordered" evidence="1">
    <location>
        <begin position="807"/>
        <end position="826"/>
    </location>
</feature>
<feature type="region of interest" description="Disordered" evidence="1">
    <location>
        <begin position="1284"/>
        <end position="1309"/>
    </location>
</feature>
<gene>
    <name evidence="2" type="ORF">JYZ213_LOCUS23271</name>
</gene>
<name>A0A814RNJ9_9BILA</name>
<comment type="caution">
    <text evidence="2">The sequence shown here is derived from an EMBL/GenBank/DDBJ whole genome shotgun (WGS) entry which is preliminary data.</text>
</comment>
<dbReference type="Proteomes" id="UP000663845">
    <property type="component" value="Unassembled WGS sequence"/>
</dbReference>
<evidence type="ECO:0000313" key="3">
    <source>
        <dbReference type="Proteomes" id="UP000663845"/>
    </source>
</evidence>
<proteinExistence type="predicted"/>